<dbReference type="OrthoDB" id="9774179at2"/>
<reference evidence="5 6" key="1">
    <citation type="submission" date="2014-04" db="EMBL/GenBank/DDBJ databases">
        <title>Draft Genome Sequence of Synergistes jonesii.</title>
        <authorList>
            <person name="Coil D.A."/>
            <person name="Eisen J.A."/>
            <person name="Holland-Moritz H.E."/>
        </authorList>
    </citation>
    <scope>NUCLEOTIDE SEQUENCE [LARGE SCALE GENOMIC DNA]</scope>
    <source>
        <strain evidence="5 6">78-1</strain>
    </source>
</reference>
<dbReference type="PANTHER" id="PTHR43356">
    <property type="entry name" value="PHOSPHATE ACETYLTRANSFERASE"/>
    <property type="match status" value="1"/>
</dbReference>
<dbReference type="Proteomes" id="UP000027665">
    <property type="component" value="Unassembled WGS sequence"/>
</dbReference>
<comment type="similarity">
    <text evidence="1">Belongs to the phosphate acetyltransferase and butyryltransferase family.</text>
</comment>
<keyword evidence="3" id="KW-0012">Acyltransferase</keyword>
<dbReference type="PIRSF" id="PIRSF000428">
    <property type="entry name" value="P_Ac_trans"/>
    <property type="match status" value="1"/>
</dbReference>
<dbReference type="PANTHER" id="PTHR43356:SF2">
    <property type="entry name" value="PHOSPHATE ACETYLTRANSFERASE"/>
    <property type="match status" value="1"/>
</dbReference>
<dbReference type="SUPFAM" id="SSF53659">
    <property type="entry name" value="Isocitrate/Isopropylmalate dehydrogenase-like"/>
    <property type="match status" value="1"/>
</dbReference>
<keyword evidence="6" id="KW-1185">Reference proteome</keyword>
<evidence type="ECO:0000256" key="2">
    <source>
        <dbReference type="ARBA" id="ARBA00022679"/>
    </source>
</evidence>
<dbReference type="STRING" id="2754.EH55_01775"/>
<dbReference type="eggNOG" id="COG0280">
    <property type="taxonomic scope" value="Bacteria"/>
</dbReference>
<evidence type="ECO:0000259" key="4">
    <source>
        <dbReference type="Pfam" id="PF01515"/>
    </source>
</evidence>
<dbReference type="AlphaFoldDB" id="A0A073IVS6"/>
<gene>
    <name evidence="5" type="ORF">EH55_01775</name>
</gene>
<dbReference type="GeneID" id="90982416"/>
<accession>A0A073IVS6</accession>
<proteinExistence type="inferred from homology"/>
<dbReference type="InterPro" id="IPR002505">
    <property type="entry name" value="PTA_PTB"/>
</dbReference>
<dbReference type="EMBL" id="JMKI01000002">
    <property type="protein sequence ID" value="KEJ93526.1"/>
    <property type="molecule type" value="Genomic_DNA"/>
</dbReference>
<protein>
    <recommendedName>
        <fullName evidence="4">Phosphate acetyl/butaryl transferase domain-containing protein</fullName>
    </recommendedName>
</protein>
<evidence type="ECO:0000313" key="5">
    <source>
        <dbReference type="EMBL" id="KEJ93526.1"/>
    </source>
</evidence>
<dbReference type="InterPro" id="IPR050500">
    <property type="entry name" value="Phos_Acetyltrans/Butyryltrans"/>
</dbReference>
<evidence type="ECO:0000256" key="3">
    <source>
        <dbReference type="ARBA" id="ARBA00023315"/>
    </source>
</evidence>
<keyword evidence="2" id="KW-0808">Transferase</keyword>
<sequence length="303" mass="31462">MYKSFDEIINDGGSLAGSSVVAAAADRETLAALKMAFERGLGHALLTGREKIIAPIAEEFGVADKCEILDAESEVEAVKRAVAAARDGCADVLMNGAADAPVLMRAALDRECGLRCGRTVSYLAVMEIPNEGHLSFCSDGAFIVAPTLDQKKHILRNALKAIHALGYEHVNVACIAAGERIDRKIPSAADAAALVAAWRAGEFDDLPCTCTIEGPMSVDVAASSKTAERRGIKSVIAGKADLLLAPNIECGSALCRTLVCYCGAKFAGVALGARVPIALSMPSDDAETRFRGAAIACAAAAGR</sequence>
<dbReference type="Pfam" id="PF01515">
    <property type="entry name" value="PTA_PTB"/>
    <property type="match status" value="1"/>
</dbReference>
<dbReference type="GO" id="GO:0016746">
    <property type="term" value="F:acyltransferase activity"/>
    <property type="evidence" value="ECO:0007669"/>
    <property type="project" value="UniProtKB-KW"/>
</dbReference>
<dbReference type="RefSeq" id="WP_037974012.1">
    <property type="nucleotide sequence ID" value="NZ_JMKI01000002.1"/>
</dbReference>
<evidence type="ECO:0000313" key="6">
    <source>
        <dbReference type="Proteomes" id="UP000027665"/>
    </source>
</evidence>
<evidence type="ECO:0000256" key="1">
    <source>
        <dbReference type="ARBA" id="ARBA00005656"/>
    </source>
</evidence>
<dbReference type="Gene3D" id="3.40.718.10">
    <property type="entry name" value="Isopropylmalate Dehydrogenase"/>
    <property type="match status" value="1"/>
</dbReference>
<feature type="domain" description="Phosphate acetyl/butaryl transferase" evidence="4">
    <location>
        <begin position="76"/>
        <end position="296"/>
    </location>
</feature>
<organism evidence="5 6">
    <name type="scientific">Synergistes jonesii</name>
    <dbReference type="NCBI Taxonomy" id="2754"/>
    <lineage>
        <taxon>Bacteria</taxon>
        <taxon>Thermotogati</taxon>
        <taxon>Synergistota</taxon>
        <taxon>Synergistia</taxon>
        <taxon>Synergistales</taxon>
        <taxon>Synergistaceae</taxon>
        <taxon>Synergistes</taxon>
    </lineage>
</organism>
<comment type="caution">
    <text evidence="5">The sequence shown here is derived from an EMBL/GenBank/DDBJ whole genome shotgun (WGS) entry which is preliminary data.</text>
</comment>
<name>A0A073IVS6_9BACT</name>
<dbReference type="InterPro" id="IPR012147">
    <property type="entry name" value="P_Ac_Bu_trans"/>
</dbReference>